<keyword evidence="2" id="KW-0732">Signal</keyword>
<evidence type="ECO:0000313" key="3">
    <source>
        <dbReference type="EMBL" id="MBK1783449.1"/>
    </source>
</evidence>
<protein>
    <recommendedName>
        <fullName evidence="5">ABC transporter</fullName>
    </recommendedName>
</protein>
<dbReference type="RefSeq" id="WP_200314769.1">
    <property type="nucleotide sequence ID" value="NZ_JAENJH010000001.1"/>
</dbReference>
<dbReference type="SUPFAM" id="SSF50969">
    <property type="entry name" value="YVTN repeat-like/Quinoprotein amine dehydrogenase"/>
    <property type="match status" value="1"/>
</dbReference>
<feature type="region of interest" description="Disordered" evidence="1">
    <location>
        <begin position="239"/>
        <end position="259"/>
    </location>
</feature>
<organism evidence="3 4">
    <name type="scientific">Prauserella cavernicola</name>
    <dbReference type="NCBI Taxonomy" id="2800127"/>
    <lineage>
        <taxon>Bacteria</taxon>
        <taxon>Bacillati</taxon>
        <taxon>Actinomycetota</taxon>
        <taxon>Actinomycetes</taxon>
        <taxon>Pseudonocardiales</taxon>
        <taxon>Pseudonocardiaceae</taxon>
        <taxon>Prauserella</taxon>
    </lineage>
</organism>
<evidence type="ECO:0000313" key="4">
    <source>
        <dbReference type="Proteomes" id="UP000635245"/>
    </source>
</evidence>
<comment type="caution">
    <text evidence="3">The sequence shown here is derived from an EMBL/GenBank/DDBJ whole genome shotgun (WGS) entry which is preliminary data.</text>
</comment>
<dbReference type="Gene3D" id="2.130.10.10">
    <property type="entry name" value="YVTN repeat-like/Quinoprotein amine dehydrogenase"/>
    <property type="match status" value="1"/>
</dbReference>
<feature type="chain" id="PRO_5039681446" description="ABC transporter" evidence="2">
    <location>
        <begin position="25"/>
        <end position="392"/>
    </location>
</feature>
<dbReference type="InterPro" id="IPR011044">
    <property type="entry name" value="Quino_amine_DH_bsu"/>
</dbReference>
<dbReference type="EMBL" id="JAENJH010000001">
    <property type="protein sequence ID" value="MBK1783449.1"/>
    <property type="molecule type" value="Genomic_DNA"/>
</dbReference>
<keyword evidence="4" id="KW-1185">Reference proteome</keyword>
<evidence type="ECO:0000256" key="1">
    <source>
        <dbReference type="SAM" id="MobiDB-lite"/>
    </source>
</evidence>
<dbReference type="InterPro" id="IPR015943">
    <property type="entry name" value="WD40/YVTN_repeat-like_dom_sf"/>
</dbReference>
<reference evidence="3" key="1">
    <citation type="submission" date="2020-12" db="EMBL/GenBank/DDBJ databases">
        <title>Prauserella sp. ASG 168, a novel actinomycete isolated from cave rock.</title>
        <authorList>
            <person name="Suriyachadkun C."/>
        </authorList>
    </citation>
    <scope>NUCLEOTIDE SEQUENCE</scope>
    <source>
        <strain evidence="3">ASG 168</strain>
    </source>
</reference>
<evidence type="ECO:0000256" key="2">
    <source>
        <dbReference type="SAM" id="SignalP"/>
    </source>
</evidence>
<gene>
    <name evidence="3" type="ORF">JHE00_03855</name>
</gene>
<dbReference type="PROSITE" id="PS51257">
    <property type="entry name" value="PROKAR_LIPOPROTEIN"/>
    <property type="match status" value="1"/>
</dbReference>
<evidence type="ECO:0008006" key="5">
    <source>
        <dbReference type="Google" id="ProtNLM"/>
    </source>
</evidence>
<sequence length="392" mass="40414">MRGHNKAAVLVAAAGLLLSACGGAEPDAPAEPAGSSVPHGYVEGAEETAEAQSRLVLADAGSGAVRVLDLLTEEVTELDDVAGVRDISTDGRFAYLATGGATHVIDSGAWMVDHGDHVHYYRAAIGGAGRLDGRAVAAHTDPAVTTVPLADGTTSVLDRPALEDGEVPPGESLDGLAVPYEQKLLLAEGDQLRVAARDGSGGSPVAERCPEPEGTAVTRRGVVFGCADGALLVSEDDGEFTGEKIPYPEPVPEGERASEFTHRPGSATLAATAGERGVWSLDVSERAWTFVETGSVAAVNVVGEGAPLLALTPDGVLHAYDAVTGEHQASRPLLEGGVPDGATPSIQVDTNRAYVNDPAGKRVHEIDYNDSLRVARTFDTGITPSHVVETGR</sequence>
<feature type="signal peptide" evidence="2">
    <location>
        <begin position="1"/>
        <end position="24"/>
    </location>
</feature>
<dbReference type="AlphaFoldDB" id="A0A934QQA7"/>
<accession>A0A934QQA7</accession>
<dbReference type="Proteomes" id="UP000635245">
    <property type="component" value="Unassembled WGS sequence"/>
</dbReference>
<name>A0A934QQA7_9PSEU</name>
<proteinExistence type="predicted"/>